<evidence type="ECO:0000313" key="1">
    <source>
        <dbReference type="EMBL" id="RDB19305.1"/>
    </source>
</evidence>
<dbReference type="InParanoid" id="A0A369JFX0"/>
<accession>A0A369JFX0</accession>
<organism evidence="1 2">
    <name type="scientific">Hypsizygus marmoreus</name>
    <name type="common">White beech mushroom</name>
    <name type="synonym">Agaricus marmoreus</name>
    <dbReference type="NCBI Taxonomy" id="39966"/>
    <lineage>
        <taxon>Eukaryota</taxon>
        <taxon>Fungi</taxon>
        <taxon>Dikarya</taxon>
        <taxon>Basidiomycota</taxon>
        <taxon>Agaricomycotina</taxon>
        <taxon>Agaricomycetes</taxon>
        <taxon>Agaricomycetidae</taxon>
        <taxon>Agaricales</taxon>
        <taxon>Tricholomatineae</taxon>
        <taxon>Lyophyllaceae</taxon>
        <taxon>Hypsizygus</taxon>
    </lineage>
</organism>
<evidence type="ECO:0000313" key="2">
    <source>
        <dbReference type="Proteomes" id="UP000076154"/>
    </source>
</evidence>
<dbReference type="EMBL" id="LUEZ02000080">
    <property type="protein sequence ID" value="RDB19305.1"/>
    <property type="molecule type" value="Genomic_DNA"/>
</dbReference>
<keyword evidence="2" id="KW-1185">Reference proteome</keyword>
<name>A0A369JFX0_HYPMA</name>
<dbReference type="AlphaFoldDB" id="A0A369JFX0"/>
<proteinExistence type="predicted"/>
<comment type="caution">
    <text evidence="1">The sequence shown here is derived from an EMBL/GenBank/DDBJ whole genome shotgun (WGS) entry which is preliminary data.</text>
</comment>
<reference evidence="1" key="1">
    <citation type="submission" date="2018-04" db="EMBL/GenBank/DDBJ databases">
        <title>Whole genome sequencing of Hypsizygus marmoreus.</title>
        <authorList>
            <person name="Choi I.-G."/>
            <person name="Min B."/>
            <person name="Kim J.-G."/>
            <person name="Kim S."/>
            <person name="Oh Y.-L."/>
            <person name="Kong W.-S."/>
            <person name="Park H."/>
            <person name="Jeong J."/>
            <person name="Song E.-S."/>
        </authorList>
    </citation>
    <scope>NUCLEOTIDE SEQUENCE [LARGE SCALE GENOMIC DNA]</scope>
    <source>
        <strain evidence="1">51987-8</strain>
    </source>
</reference>
<dbReference type="Proteomes" id="UP000076154">
    <property type="component" value="Unassembled WGS sequence"/>
</dbReference>
<gene>
    <name evidence="1" type="ORF">Hypma_013448</name>
</gene>
<protein>
    <submittedName>
        <fullName evidence="1">Uncharacterized protein</fullName>
    </submittedName>
</protein>
<sequence length="250" mass="29022">MFQRRVHPDLPPFISPRDRAKCFQPFLFGRDSPAPLIRQCKETFRPTLTRCLYLCTEAMEIFQQYYNIDHERATREHKKVQDWTASRDRPLYPLPKDGLGELEDFFRRGDEILAGHESSSCYDALMRYAICNGVIDYVTTELAIHFRDDPRIVGIVGEADRESIYLFTGIPPEEQERQGATFVRPNSIGPDIGDVVEYRLPDGQLKKITIEDLGSSKRDGYWFLITNAEEPENEIRINSSQMKEILQNRV</sequence>